<evidence type="ECO:0000313" key="2">
    <source>
        <dbReference type="EMBL" id="KAB1886569.1"/>
    </source>
</evidence>
<keyword evidence="1" id="KW-0812">Transmembrane</keyword>
<name>A0AAD3X3D5_MICMQ</name>
<protein>
    <submittedName>
        <fullName evidence="2">Uncharacterized protein</fullName>
    </submittedName>
</protein>
<dbReference type="EMBL" id="WAAQ01000001">
    <property type="protein sequence ID" value="KAB1886569.1"/>
    <property type="molecule type" value="Genomic_DNA"/>
</dbReference>
<sequence length="141" mass="15681">MNLVPDARAVITALTITVLGAMISRIQPTARWSRQLERDQNIMDRVTGSRERRAWQASYDERARNLRVYRERAGVAENVLPTLIVLGMFLWVNLFIVDPVGRAVVVANGELMISLSTAVAIAGSYLLYAFASGRFTMPRGA</sequence>
<accession>A0AAD3X3D5</accession>
<keyword evidence="1" id="KW-1133">Transmembrane helix</keyword>
<organism evidence="2 3">
    <name type="scientific">Microbacterium maritypicum</name>
    <name type="common">Microbacterium liquefaciens</name>
    <dbReference type="NCBI Taxonomy" id="33918"/>
    <lineage>
        <taxon>Bacteria</taxon>
        <taxon>Bacillati</taxon>
        <taxon>Actinomycetota</taxon>
        <taxon>Actinomycetes</taxon>
        <taxon>Micrococcales</taxon>
        <taxon>Microbacteriaceae</taxon>
        <taxon>Microbacterium</taxon>
    </lineage>
</organism>
<feature type="transmembrane region" description="Helical" evidence="1">
    <location>
        <begin position="111"/>
        <end position="131"/>
    </location>
</feature>
<evidence type="ECO:0000256" key="1">
    <source>
        <dbReference type="SAM" id="Phobius"/>
    </source>
</evidence>
<keyword evidence="1" id="KW-0472">Membrane</keyword>
<reference evidence="2 3" key="1">
    <citation type="submission" date="2019-09" db="EMBL/GenBank/DDBJ databases">
        <title>Whole genome sequencing of Microbacterium maritypicum.</title>
        <authorList>
            <person name="Lenchi N."/>
        </authorList>
    </citation>
    <scope>NUCLEOTIDE SEQUENCE [LARGE SCALE GENOMIC DNA]</scope>
    <source>
        <strain evidence="2 3">DSM 12512</strain>
    </source>
</reference>
<evidence type="ECO:0000313" key="3">
    <source>
        <dbReference type="Proteomes" id="UP000436027"/>
    </source>
</evidence>
<comment type="caution">
    <text evidence="2">The sequence shown here is derived from an EMBL/GenBank/DDBJ whole genome shotgun (WGS) entry which is preliminary data.</text>
</comment>
<dbReference type="Proteomes" id="UP000436027">
    <property type="component" value="Unassembled WGS sequence"/>
</dbReference>
<gene>
    <name evidence="2" type="ORF">F6W70_03745</name>
</gene>
<dbReference type="RefSeq" id="WP_151485955.1">
    <property type="nucleotide sequence ID" value="NZ_BAAAIN010000002.1"/>
</dbReference>
<feature type="transmembrane region" description="Helical" evidence="1">
    <location>
        <begin position="6"/>
        <end position="24"/>
    </location>
</feature>
<dbReference type="AlphaFoldDB" id="A0AAD3X3D5"/>
<feature type="transmembrane region" description="Helical" evidence="1">
    <location>
        <begin position="75"/>
        <end position="96"/>
    </location>
</feature>
<proteinExistence type="predicted"/>